<proteinExistence type="predicted"/>
<dbReference type="OrthoDB" id="5522046at2"/>
<protein>
    <submittedName>
        <fullName evidence="2">Aldo/keto reductase</fullName>
    </submittedName>
</protein>
<comment type="caution">
    <text evidence="2">The sequence shown here is derived from an EMBL/GenBank/DDBJ whole genome shotgun (WGS) entry which is preliminary data.</text>
</comment>
<dbReference type="RefSeq" id="WP_135339883.1">
    <property type="nucleotide sequence ID" value="NZ_JBHLTX010000017.1"/>
</dbReference>
<dbReference type="CDD" id="cd19098">
    <property type="entry name" value="AKR_unchar"/>
    <property type="match status" value="1"/>
</dbReference>
<organism evidence="2 3">
    <name type="scientific">Streptomyces palmae</name>
    <dbReference type="NCBI Taxonomy" id="1701085"/>
    <lineage>
        <taxon>Bacteria</taxon>
        <taxon>Bacillati</taxon>
        <taxon>Actinomycetota</taxon>
        <taxon>Actinomycetes</taxon>
        <taxon>Kitasatosporales</taxon>
        <taxon>Streptomycetaceae</taxon>
        <taxon>Streptomyces</taxon>
    </lineage>
</organism>
<evidence type="ECO:0000313" key="2">
    <source>
        <dbReference type="EMBL" id="TGB07625.1"/>
    </source>
</evidence>
<name>A0A4Z0HA53_9ACTN</name>
<dbReference type="InterPro" id="IPR023210">
    <property type="entry name" value="NADP_OxRdtase_dom"/>
</dbReference>
<dbReference type="PANTHER" id="PTHR43312:SF1">
    <property type="entry name" value="NADP-DEPENDENT OXIDOREDUCTASE DOMAIN-CONTAINING PROTEIN"/>
    <property type="match status" value="1"/>
</dbReference>
<accession>A0A4Z0HA53</accession>
<dbReference type="PANTHER" id="PTHR43312">
    <property type="entry name" value="D-THREO-ALDOSE 1-DEHYDROGENASE"/>
    <property type="match status" value="1"/>
</dbReference>
<dbReference type="SUPFAM" id="SSF51430">
    <property type="entry name" value="NAD(P)-linked oxidoreductase"/>
    <property type="match status" value="1"/>
</dbReference>
<evidence type="ECO:0000313" key="3">
    <source>
        <dbReference type="Proteomes" id="UP000297948"/>
    </source>
</evidence>
<dbReference type="Proteomes" id="UP000297948">
    <property type="component" value="Unassembled WGS sequence"/>
</dbReference>
<gene>
    <name evidence="2" type="ORF">E4099_16810</name>
</gene>
<dbReference type="Gene3D" id="3.20.20.100">
    <property type="entry name" value="NADP-dependent oxidoreductase domain"/>
    <property type="match status" value="1"/>
</dbReference>
<keyword evidence="3" id="KW-1185">Reference proteome</keyword>
<dbReference type="Pfam" id="PF00248">
    <property type="entry name" value="Aldo_ket_red"/>
    <property type="match status" value="1"/>
</dbReference>
<dbReference type="InterPro" id="IPR053135">
    <property type="entry name" value="AKR2_Oxidoreductase"/>
</dbReference>
<dbReference type="EMBL" id="SRID01000146">
    <property type="protein sequence ID" value="TGB07625.1"/>
    <property type="molecule type" value="Genomic_DNA"/>
</dbReference>
<dbReference type="InterPro" id="IPR036812">
    <property type="entry name" value="NAD(P)_OxRdtase_dom_sf"/>
</dbReference>
<reference evidence="2 3" key="1">
    <citation type="submission" date="2019-03" db="EMBL/GenBank/DDBJ databases">
        <authorList>
            <person name="Gonzalez-Pimentel J.L."/>
        </authorList>
    </citation>
    <scope>NUCLEOTIDE SEQUENCE [LARGE SCALE GENOMIC DNA]</scope>
    <source>
        <strain evidence="2 3">JCM 31289</strain>
    </source>
</reference>
<sequence>MPELGLGLAAVGRPAYITGGRTADLPDRSPEGMRRRCHDLLDLACRLGVRHIDVARSYGRAEEFLADWLRARASLPPDLYIASKWGYTYTGDWALNASVHEVKDHSLAAFLRQRDETRALLGDHLDLYRIHSLTPDSPALTDPELHRALAELAARGVRIGCSTSGPRQADTIRAALAITVDGAPLFSSVQATWNPLEPSVAPALAEAHRAGWLIVVKEAMANGRLTADEAPRALRRIAAELGTGTDAVALAAAFHQPWAQVVLSGAATGDQLASHAEARSLALTEQHLAALADLAEPAEEYWRTRAARAWT</sequence>
<evidence type="ECO:0000259" key="1">
    <source>
        <dbReference type="Pfam" id="PF00248"/>
    </source>
</evidence>
<feature type="domain" description="NADP-dependent oxidoreductase" evidence="1">
    <location>
        <begin position="39"/>
        <end position="294"/>
    </location>
</feature>
<dbReference type="AlphaFoldDB" id="A0A4Z0HA53"/>